<accession>A0A934TPB0</accession>
<comment type="caution">
    <text evidence="2">The sequence shown here is derived from an EMBL/GenBank/DDBJ whole genome shotgun (WGS) entry which is preliminary data.</text>
</comment>
<dbReference type="AlphaFoldDB" id="A0A934TPB0"/>
<proteinExistence type="predicted"/>
<organism evidence="2 3">
    <name type="scientific">Rhodobaculum claviforme</name>
    <dbReference type="NCBI Taxonomy" id="1549854"/>
    <lineage>
        <taxon>Bacteria</taxon>
        <taxon>Pseudomonadati</taxon>
        <taxon>Pseudomonadota</taxon>
        <taxon>Alphaproteobacteria</taxon>
        <taxon>Rhodobacterales</taxon>
        <taxon>Paracoccaceae</taxon>
        <taxon>Rhodobaculum</taxon>
    </lineage>
</organism>
<feature type="region of interest" description="Disordered" evidence="1">
    <location>
        <begin position="186"/>
        <end position="240"/>
    </location>
</feature>
<evidence type="ECO:0000256" key="1">
    <source>
        <dbReference type="SAM" id="MobiDB-lite"/>
    </source>
</evidence>
<reference evidence="2" key="1">
    <citation type="submission" date="2017-05" db="EMBL/GenBank/DDBJ databases">
        <authorList>
            <person name="Imhoff J.F."/>
            <person name="Rahn T."/>
            <person name="Kuenzel S."/>
            <person name="Neulinger S.C."/>
        </authorList>
    </citation>
    <scope>NUCLEOTIDE SEQUENCE</scope>
    <source>
        <strain evidence="2">LMG 28126</strain>
    </source>
</reference>
<evidence type="ECO:0000313" key="2">
    <source>
        <dbReference type="EMBL" id="MBK5928932.1"/>
    </source>
</evidence>
<gene>
    <name evidence="2" type="ORF">CCR87_16595</name>
</gene>
<feature type="compositionally biased region" description="Low complexity" evidence="1">
    <location>
        <begin position="213"/>
        <end position="229"/>
    </location>
</feature>
<protein>
    <recommendedName>
        <fullName evidence="4">Lipoprotein</fullName>
    </recommendedName>
</protein>
<feature type="compositionally biased region" description="Basic and acidic residues" evidence="1">
    <location>
        <begin position="187"/>
        <end position="199"/>
    </location>
</feature>
<evidence type="ECO:0008006" key="4">
    <source>
        <dbReference type="Google" id="ProtNLM"/>
    </source>
</evidence>
<name>A0A934TPB0_9RHOB</name>
<dbReference type="PROSITE" id="PS51257">
    <property type="entry name" value="PROKAR_LIPOPROTEIN"/>
    <property type="match status" value="1"/>
</dbReference>
<feature type="non-terminal residue" evidence="2">
    <location>
        <position position="240"/>
    </location>
</feature>
<keyword evidence="3" id="KW-1185">Reference proteome</keyword>
<dbReference type="EMBL" id="NHSD01000333">
    <property type="protein sequence ID" value="MBK5928932.1"/>
    <property type="molecule type" value="Genomic_DNA"/>
</dbReference>
<reference evidence="2" key="2">
    <citation type="journal article" date="2020" name="Microorganisms">
        <title>Osmotic Adaptation and Compatible Solute Biosynthesis of Phototrophic Bacteria as Revealed from Genome Analyses.</title>
        <authorList>
            <person name="Imhoff J.F."/>
            <person name="Rahn T."/>
            <person name="Kunzel S."/>
            <person name="Keller A."/>
            <person name="Neulinger S.C."/>
        </authorList>
    </citation>
    <scope>NUCLEOTIDE SEQUENCE</scope>
    <source>
        <strain evidence="2">LMG 28126</strain>
    </source>
</reference>
<evidence type="ECO:0000313" key="3">
    <source>
        <dbReference type="Proteomes" id="UP000706333"/>
    </source>
</evidence>
<dbReference type="RefSeq" id="WP_201158697.1">
    <property type="nucleotide sequence ID" value="NZ_NHSD01000333.1"/>
</dbReference>
<sequence length="240" mass="24784">MRETRRAWRAAVLVAVLLGLAGCGGGAKRAAAPDPVPERLHHTATGPAEVTLLTVFNSRTDMGDHAALLITGSQRVIYDPAGSFDLDGVPRRHDVLYGVSPAVEQVYFGYHARATHHIMAQTLPLARAEADALIAEAEARAPATAGFCAIRAGSVLRTLPALAGLSSSPFPRTLSASFGAHPGVTTRRIDATDVPEWARTRGPGFVPGGGPQTGPRTGPQTGPQTGAPQMSAAPAPVPAG</sequence>
<dbReference type="Proteomes" id="UP000706333">
    <property type="component" value="Unassembled WGS sequence"/>
</dbReference>